<gene>
    <name evidence="7" type="ORF">ZYGR_0AD02050</name>
</gene>
<evidence type="ECO:0000313" key="7">
    <source>
        <dbReference type="EMBL" id="GAV51022.1"/>
    </source>
</evidence>
<feature type="domain" description="Translation elongation factor EF1B beta/delta subunit guanine nucleotide exchange" evidence="5">
    <location>
        <begin position="117"/>
        <end position="203"/>
    </location>
</feature>
<dbReference type="InterPro" id="IPR014717">
    <property type="entry name" value="Transl_elong_EF1B/ribsomal_bS6"/>
</dbReference>
<dbReference type="Gene3D" id="1.20.1050.130">
    <property type="match status" value="1"/>
</dbReference>
<comment type="similarity">
    <text evidence="1 4">Belongs to the EF-1-beta/EF-1-delta family.</text>
</comment>
<dbReference type="SMART" id="SM01182">
    <property type="entry name" value="EF-1_beta_acid"/>
    <property type="match status" value="1"/>
</dbReference>
<dbReference type="GO" id="GO:0006449">
    <property type="term" value="P:regulation of translational termination"/>
    <property type="evidence" value="ECO:0007669"/>
    <property type="project" value="EnsemblFungi"/>
</dbReference>
<dbReference type="GO" id="GO:0032232">
    <property type="term" value="P:negative regulation of actin filament bundle assembly"/>
    <property type="evidence" value="ECO:0007669"/>
    <property type="project" value="EnsemblFungi"/>
</dbReference>
<dbReference type="InterPro" id="IPR049720">
    <property type="entry name" value="EF1B_bsu/dsu"/>
</dbReference>
<dbReference type="GO" id="GO:0005840">
    <property type="term" value="C:ribosome"/>
    <property type="evidence" value="ECO:0007669"/>
    <property type="project" value="EnsemblFungi"/>
</dbReference>
<dbReference type="GO" id="GO:0005085">
    <property type="term" value="F:guanyl-nucleotide exchange factor activity"/>
    <property type="evidence" value="ECO:0007669"/>
    <property type="project" value="EnsemblFungi"/>
</dbReference>
<evidence type="ECO:0000256" key="4">
    <source>
        <dbReference type="RuleBase" id="RU003791"/>
    </source>
</evidence>
<dbReference type="Proteomes" id="UP000187013">
    <property type="component" value="Unassembled WGS sequence"/>
</dbReference>
<dbReference type="eggNOG" id="KOG1668">
    <property type="taxonomic scope" value="Eukaryota"/>
</dbReference>
<dbReference type="InterPro" id="IPR018940">
    <property type="entry name" value="EF-1_beta_acid_region_euk"/>
</dbReference>
<dbReference type="PANTHER" id="PTHR11595">
    <property type="entry name" value="EF-HAND AND COILED-COIL DOMAIN-CONTAINING FAMILY MEMBER"/>
    <property type="match status" value="1"/>
</dbReference>
<evidence type="ECO:0000259" key="6">
    <source>
        <dbReference type="SMART" id="SM01182"/>
    </source>
</evidence>
<dbReference type="GO" id="GO:0005829">
    <property type="term" value="C:cytosol"/>
    <property type="evidence" value="ECO:0007669"/>
    <property type="project" value="TreeGrafter"/>
</dbReference>
<organism evidence="7 8">
    <name type="scientific">Zygosaccharomyces rouxii</name>
    <dbReference type="NCBI Taxonomy" id="4956"/>
    <lineage>
        <taxon>Eukaryota</taxon>
        <taxon>Fungi</taxon>
        <taxon>Dikarya</taxon>
        <taxon>Ascomycota</taxon>
        <taxon>Saccharomycotina</taxon>
        <taxon>Saccharomycetes</taxon>
        <taxon>Saccharomycetales</taxon>
        <taxon>Saccharomycetaceae</taxon>
        <taxon>Zygosaccharomyces</taxon>
    </lineage>
</organism>
<evidence type="ECO:0000256" key="2">
    <source>
        <dbReference type="ARBA" id="ARBA00022768"/>
    </source>
</evidence>
<name>A0A1Q3A5P1_ZYGRO</name>
<dbReference type="Gene3D" id="3.30.70.60">
    <property type="match status" value="1"/>
</dbReference>
<dbReference type="GO" id="GO:0003746">
    <property type="term" value="F:translation elongation factor activity"/>
    <property type="evidence" value="ECO:0007669"/>
    <property type="project" value="UniProtKB-KW"/>
</dbReference>
<evidence type="ECO:0000313" key="8">
    <source>
        <dbReference type="Proteomes" id="UP000187013"/>
    </source>
</evidence>
<evidence type="ECO:0000259" key="5">
    <source>
        <dbReference type="SMART" id="SM00888"/>
    </source>
</evidence>
<dbReference type="CDD" id="cd00292">
    <property type="entry name" value="EF1B"/>
    <property type="match status" value="1"/>
</dbReference>
<keyword evidence="3 4" id="KW-0648">Protein biosynthesis</keyword>
<dbReference type="AlphaFoldDB" id="A0A1Q3A5P1"/>
<dbReference type="Pfam" id="PF00736">
    <property type="entry name" value="EF1_GNE"/>
    <property type="match status" value="1"/>
</dbReference>
<dbReference type="PROSITE" id="PS00825">
    <property type="entry name" value="EF1BD_2"/>
    <property type="match status" value="1"/>
</dbReference>
<dbReference type="OMA" id="YRWYKHI"/>
<feature type="domain" description="Elongation factor 1 beta central acidic region eukaryote" evidence="6">
    <location>
        <begin position="81"/>
        <end position="107"/>
    </location>
</feature>
<dbReference type="Pfam" id="PF10587">
    <property type="entry name" value="EF-1_beta_acid"/>
    <property type="match status" value="1"/>
</dbReference>
<dbReference type="InterPro" id="IPR001326">
    <property type="entry name" value="Transl_elong_EF1B_B/D_CS"/>
</dbReference>
<sequence length="203" mass="22489">MSFTDFSNIESLQKLNSHLADKSYVEGTSASQADVTAYKAFQKAFPDFTRWFNHVASKADEFDSFPASKAAPAAEDDDVDLFGSDEEEDAEAEKIKAQRVAEYEEKKSKKPSKGASKSIVTLDVKPWDDETNMEELIANVLAIKKDGLTWGAHKLVPQGYGISKLQINMVVEDDKVSMDDLQETVEGDEDHVQSTDVAAMQKL</sequence>
<accession>A0A1Q3A5P1</accession>
<dbReference type="FunFam" id="3.30.70.60:FF:000001">
    <property type="entry name" value="Elongation factor 1-beta 1 like"/>
    <property type="match status" value="1"/>
</dbReference>
<evidence type="ECO:0008006" key="9">
    <source>
        <dbReference type="Google" id="ProtNLM"/>
    </source>
</evidence>
<reference evidence="7 8" key="1">
    <citation type="submission" date="2016-08" db="EMBL/GenBank/DDBJ databases">
        <title>Draft genome sequence of allopolyploid Zygosaccharomyces rouxii.</title>
        <authorList>
            <person name="Watanabe J."/>
            <person name="Uehara K."/>
            <person name="Mogi Y."/>
            <person name="Tsukioka Y."/>
        </authorList>
    </citation>
    <scope>NUCLEOTIDE SEQUENCE [LARGE SCALE GENOMIC DNA]</scope>
    <source>
        <strain evidence="7 8">NBRC 110957</strain>
    </source>
</reference>
<dbReference type="InterPro" id="IPR036282">
    <property type="entry name" value="Glutathione-S-Trfase_C_sf"/>
</dbReference>
<dbReference type="PANTHER" id="PTHR11595:SF21">
    <property type="entry name" value="ELONGATION FACTOR 1-BETA"/>
    <property type="match status" value="1"/>
</dbReference>
<dbReference type="EMBL" id="BDGX01000030">
    <property type="protein sequence ID" value="GAV51022.1"/>
    <property type="molecule type" value="Genomic_DNA"/>
</dbReference>
<dbReference type="GO" id="GO:0005853">
    <property type="term" value="C:eukaryotic translation elongation factor 1 complex"/>
    <property type="evidence" value="ECO:0007669"/>
    <property type="project" value="EnsemblFungi"/>
</dbReference>
<comment type="caution">
    <text evidence="7">The sequence shown here is derived from an EMBL/GenBank/DDBJ whole genome shotgun (WGS) entry which is preliminary data.</text>
</comment>
<evidence type="ECO:0000256" key="3">
    <source>
        <dbReference type="ARBA" id="ARBA00022917"/>
    </source>
</evidence>
<proteinExistence type="inferred from homology"/>
<dbReference type="InterPro" id="IPR036219">
    <property type="entry name" value="eEF-1beta-like_sf"/>
</dbReference>
<dbReference type="OrthoDB" id="331763at2759"/>
<dbReference type="SUPFAM" id="SSF54984">
    <property type="entry name" value="eEF-1beta-like"/>
    <property type="match status" value="1"/>
</dbReference>
<keyword evidence="2 4" id="KW-0251">Elongation factor</keyword>
<dbReference type="SMART" id="SM00888">
    <property type="entry name" value="EF1_GNE"/>
    <property type="match status" value="1"/>
</dbReference>
<protein>
    <recommendedName>
        <fullName evidence="9">Elongation factor 1-beta</fullName>
    </recommendedName>
</protein>
<dbReference type="InterPro" id="IPR014038">
    <property type="entry name" value="EF1B_bsu/dsu_GNE"/>
</dbReference>
<evidence type="ECO:0000256" key="1">
    <source>
        <dbReference type="ARBA" id="ARBA00007411"/>
    </source>
</evidence>
<dbReference type="SUPFAM" id="SSF47616">
    <property type="entry name" value="GST C-terminal domain-like"/>
    <property type="match status" value="1"/>
</dbReference>
<dbReference type="GO" id="GO:1990145">
    <property type="term" value="P:maintenance of translational fidelity"/>
    <property type="evidence" value="ECO:0007669"/>
    <property type="project" value="EnsemblFungi"/>
</dbReference>
<dbReference type="PROSITE" id="PS00824">
    <property type="entry name" value="EF1BD_1"/>
    <property type="match status" value="1"/>
</dbReference>